<sequence>MENNQHHAIYSPYLLQFYLYVVKVVFSFLPFQALPLDLDSPMAIKQRKRVSLWEEDSNNNEIVSNGDVVGEEVVDEGPNATLTVNEIVGDETLGDEIVDDAVLKERVKRTNIPRVIITGKRRLY</sequence>
<proteinExistence type="predicted"/>
<keyword evidence="1" id="KW-0472">Membrane</keyword>
<keyword evidence="3" id="KW-1185">Reference proteome</keyword>
<evidence type="ECO:0000256" key="1">
    <source>
        <dbReference type="SAM" id="Phobius"/>
    </source>
</evidence>
<reference evidence="2" key="1">
    <citation type="journal article" date="2022" name="Int. J. Mol. Sci.">
        <title>Draft Genome of Tanacetum Coccineum: Genomic Comparison of Closely Related Tanacetum-Family Plants.</title>
        <authorList>
            <person name="Yamashiro T."/>
            <person name="Shiraishi A."/>
            <person name="Nakayama K."/>
            <person name="Satake H."/>
        </authorList>
    </citation>
    <scope>NUCLEOTIDE SEQUENCE</scope>
</reference>
<accession>A0ABQ4Z5U3</accession>
<dbReference type="Proteomes" id="UP001151760">
    <property type="component" value="Unassembled WGS sequence"/>
</dbReference>
<keyword evidence="1" id="KW-0812">Transmembrane</keyword>
<protein>
    <submittedName>
        <fullName evidence="2">Uncharacterized protein</fullName>
    </submittedName>
</protein>
<reference evidence="2" key="2">
    <citation type="submission" date="2022-01" db="EMBL/GenBank/DDBJ databases">
        <authorList>
            <person name="Yamashiro T."/>
            <person name="Shiraishi A."/>
            <person name="Satake H."/>
            <person name="Nakayama K."/>
        </authorList>
    </citation>
    <scope>NUCLEOTIDE SEQUENCE</scope>
</reference>
<name>A0ABQ4Z5U3_9ASTR</name>
<evidence type="ECO:0000313" key="3">
    <source>
        <dbReference type="Proteomes" id="UP001151760"/>
    </source>
</evidence>
<feature type="transmembrane region" description="Helical" evidence="1">
    <location>
        <begin position="17"/>
        <end position="38"/>
    </location>
</feature>
<dbReference type="EMBL" id="BQNB010011030">
    <property type="protein sequence ID" value="GJS85175.1"/>
    <property type="molecule type" value="Genomic_DNA"/>
</dbReference>
<keyword evidence="1" id="KW-1133">Transmembrane helix</keyword>
<evidence type="ECO:0000313" key="2">
    <source>
        <dbReference type="EMBL" id="GJS85175.1"/>
    </source>
</evidence>
<organism evidence="2 3">
    <name type="scientific">Tanacetum coccineum</name>
    <dbReference type="NCBI Taxonomy" id="301880"/>
    <lineage>
        <taxon>Eukaryota</taxon>
        <taxon>Viridiplantae</taxon>
        <taxon>Streptophyta</taxon>
        <taxon>Embryophyta</taxon>
        <taxon>Tracheophyta</taxon>
        <taxon>Spermatophyta</taxon>
        <taxon>Magnoliopsida</taxon>
        <taxon>eudicotyledons</taxon>
        <taxon>Gunneridae</taxon>
        <taxon>Pentapetalae</taxon>
        <taxon>asterids</taxon>
        <taxon>campanulids</taxon>
        <taxon>Asterales</taxon>
        <taxon>Asteraceae</taxon>
        <taxon>Asteroideae</taxon>
        <taxon>Anthemideae</taxon>
        <taxon>Anthemidinae</taxon>
        <taxon>Tanacetum</taxon>
    </lineage>
</organism>
<gene>
    <name evidence="2" type="ORF">Tco_0751716</name>
</gene>
<comment type="caution">
    <text evidence="2">The sequence shown here is derived from an EMBL/GenBank/DDBJ whole genome shotgun (WGS) entry which is preliminary data.</text>
</comment>